<dbReference type="PANTHER" id="PTHR43133">
    <property type="entry name" value="RNA POLYMERASE ECF-TYPE SIGMA FACTO"/>
    <property type="match status" value="1"/>
</dbReference>
<sequence>MKDQELWRLVSQGDGAAFSFVYHRYFNDLYLYGLRISEREELVKDVIQELFIDVWSKRERLLITSSIKYYLLKALRRKTVEKLTELQKKQSKTGAFIANQPLISFSQEDFVIRNEEDLQRRQIVAQVLNSLPKRQREAVYLRYFRELSYQEVATMMGLTEKAVVNHVYKAFRKIRKKGALEKIIDLGMVITTLASVFYLVHQAKAFSQLFL</sequence>
<comment type="similarity">
    <text evidence="1">Belongs to the sigma-70 factor family. ECF subfamily.</text>
</comment>
<keyword evidence="8" id="KW-1185">Reference proteome</keyword>
<evidence type="ECO:0000256" key="4">
    <source>
        <dbReference type="ARBA" id="ARBA00023163"/>
    </source>
</evidence>
<dbReference type="InterPro" id="IPR013249">
    <property type="entry name" value="RNA_pol_sigma70_r4_t2"/>
</dbReference>
<comment type="caution">
    <text evidence="7">The sequence shown here is derived from an EMBL/GenBank/DDBJ whole genome shotgun (WGS) entry which is preliminary data.</text>
</comment>
<keyword evidence="3" id="KW-0731">Sigma factor</keyword>
<dbReference type="SUPFAM" id="SSF88946">
    <property type="entry name" value="Sigma2 domain of RNA polymerase sigma factors"/>
    <property type="match status" value="1"/>
</dbReference>
<dbReference type="NCBIfam" id="TIGR02937">
    <property type="entry name" value="sigma70-ECF"/>
    <property type="match status" value="1"/>
</dbReference>
<dbReference type="Proteomes" id="UP001403385">
    <property type="component" value="Unassembled WGS sequence"/>
</dbReference>
<evidence type="ECO:0000256" key="5">
    <source>
        <dbReference type="SAM" id="Phobius"/>
    </source>
</evidence>
<accession>A0AAW9S5E6</accession>
<dbReference type="InterPro" id="IPR013325">
    <property type="entry name" value="RNA_pol_sigma_r2"/>
</dbReference>
<keyword evidence="5" id="KW-0812">Transmembrane</keyword>
<evidence type="ECO:0000256" key="2">
    <source>
        <dbReference type="ARBA" id="ARBA00023015"/>
    </source>
</evidence>
<dbReference type="EMBL" id="JBDKWZ010000003">
    <property type="protein sequence ID" value="MEN7547648.1"/>
    <property type="molecule type" value="Genomic_DNA"/>
</dbReference>
<evidence type="ECO:0000313" key="7">
    <source>
        <dbReference type="EMBL" id="MEN7547648.1"/>
    </source>
</evidence>
<dbReference type="InterPro" id="IPR013324">
    <property type="entry name" value="RNA_pol_sigma_r3/r4-like"/>
</dbReference>
<name>A0AAW9S5E6_9BACT</name>
<keyword evidence="2" id="KW-0805">Transcription regulation</keyword>
<feature type="transmembrane region" description="Helical" evidence="5">
    <location>
        <begin position="183"/>
        <end position="201"/>
    </location>
</feature>
<dbReference type="CDD" id="cd06171">
    <property type="entry name" value="Sigma70_r4"/>
    <property type="match status" value="1"/>
</dbReference>
<dbReference type="AlphaFoldDB" id="A0AAW9S5E6"/>
<dbReference type="InterPro" id="IPR014284">
    <property type="entry name" value="RNA_pol_sigma-70_dom"/>
</dbReference>
<dbReference type="GO" id="GO:0003677">
    <property type="term" value="F:DNA binding"/>
    <property type="evidence" value="ECO:0007669"/>
    <property type="project" value="InterPro"/>
</dbReference>
<dbReference type="Gene3D" id="1.10.1740.10">
    <property type="match status" value="1"/>
</dbReference>
<keyword evidence="5" id="KW-0472">Membrane</keyword>
<proteinExistence type="inferred from homology"/>
<dbReference type="GO" id="GO:0006352">
    <property type="term" value="P:DNA-templated transcription initiation"/>
    <property type="evidence" value="ECO:0007669"/>
    <property type="project" value="InterPro"/>
</dbReference>
<dbReference type="InterPro" id="IPR039425">
    <property type="entry name" value="RNA_pol_sigma-70-like"/>
</dbReference>
<gene>
    <name evidence="7" type="ORF">AAG747_07005</name>
</gene>
<reference evidence="7 8" key="1">
    <citation type="submission" date="2024-04" db="EMBL/GenBank/DDBJ databases">
        <title>Novel genus in family Flammeovirgaceae.</title>
        <authorList>
            <person name="Nguyen T.H."/>
            <person name="Vuong T.Q."/>
            <person name="Le H."/>
            <person name="Kim S.-G."/>
        </authorList>
    </citation>
    <scope>NUCLEOTIDE SEQUENCE [LARGE SCALE GENOMIC DNA]</scope>
    <source>
        <strain evidence="7 8">JCM 23209</strain>
    </source>
</reference>
<dbReference type="InterPro" id="IPR036388">
    <property type="entry name" value="WH-like_DNA-bd_sf"/>
</dbReference>
<dbReference type="Pfam" id="PF08281">
    <property type="entry name" value="Sigma70_r4_2"/>
    <property type="match status" value="1"/>
</dbReference>
<evidence type="ECO:0000256" key="1">
    <source>
        <dbReference type="ARBA" id="ARBA00010641"/>
    </source>
</evidence>
<dbReference type="RefSeq" id="WP_346820435.1">
    <property type="nucleotide sequence ID" value="NZ_JBDKWZ010000003.1"/>
</dbReference>
<evidence type="ECO:0000313" key="8">
    <source>
        <dbReference type="Proteomes" id="UP001403385"/>
    </source>
</evidence>
<dbReference type="SUPFAM" id="SSF88659">
    <property type="entry name" value="Sigma3 and sigma4 domains of RNA polymerase sigma factors"/>
    <property type="match status" value="1"/>
</dbReference>
<dbReference type="GO" id="GO:0016987">
    <property type="term" value="F:sigma factor activity"/>
    <property type="evidence" value="ECO:0007669"/>
    <property type="project" value="UniProtKB-KW"/>
</dbReference>
<protein>
    <submittedName>
        <fullName evidence="7">Sigma-70 family RNA polymerase sigma factor</fullName>
    </submittedName>
</protein>
<evidence type="ECO:0000259" key="6">
    <source>
        <dbReference type="Pfam" id="PF08281"/>
    </source>
</evidence>
<dbReference type="PANTHER" id="PTHR43133:SF46">
    <property type="entry name" value="RNA POLYMERASE SIGMA-70 FACTOR ECF SUBFAMILY"/>
    <property type="match status" value="1"/>
</dbReference>
<keyword evidence="5" id="KW-1133">Transmembrane helix</keyword>
<feature type="domain" description="RNA polymerase sigma factor 70 region 4 type 2" evidence="6">
    <location>
        <begin position="122"/>
        <end position="174"/>
    </location>
</feature>
<evidence type="ECO:0000256" key="3">
    <source>
        <dbReference type="ARBA" id="ARBA00023082"/>
    </source>
</evidence>
<dbReference type="Gene3D" id="1.10.10.10">
    <property type="entry name" value="Winged helix-like DNA-binding domain superfamily/Winged helix DNA-binding domain"/>
    <property type="match status" value="1"/>
</dbReference>
<keyword evidence="4" id="KW-0804">Transcription</keyword>
<organism evidence="7 8">
    <name type="scientific">Rapidithrix thailandica</name>
    <dbReference type="NCBI Taxonomy" id="413964"/>
    <lineage>
        <taxon>Bacteria</taxon>
        <taxon>Pseudomonadati</taxon>
        <taxon>Bacteroidota</taxon>
        <taxon>Cytophagia</taxon>
        <taxon>Cytophagales</taxon>
        <taxon>Flammeovirgaceae</taxon>
        <taxon>Rapidithrix</taxon>
    </lineage>
</organism>